<feature type="transmembrane region" description="Helical" evidence="5">
    <location>
        <begin position="173"/>
        <end position="189"/>
    </location>
</feature>
<comment type="caution">
    <text evidence="7">The sequence shown here is derived from an EMBL/GenBank/DDBJ whole genome shotgun (WGS) entry which is preliminary data.</text>
</comment>
<evidence type="ECO:0000256" key="3">
    <source>
        <dbReference type="ARBA" id="ARBA00022989"/>
    </source>
</evidence>
<dbReference type="PANTHER" id="PTHR37422:SF13">
    <property type="entry name" value="LIPOPOLYSACCHARIDE BIOSYNTHESIS PROTEIN PA4999-RELATED"/>
    <property type="match status" value="1"/>
</dbReference>
<dbReference type="InterPro" id="IPR007016">
    <property type="entry name" value="O-antigen_ligase-rel_domated"/>
</dbReference>
<reference evidence="7 8" key="1">
    <citation type="submission" date="2020-03" db="EMBL/GenBank/DDBJ databases">
        <title>Genomic Encyclopedia of Type Strains, Phase IV (KMG-IV): sequencing the most valuable type-strain genomes for metagenomic binning, comparative biology and taxonomic classification.</title>
        <authorList>
            <person name="Goeker M."/>
        </authorList>
    </citation>
    <scope>NUCLEOTIDE SEQUENCE [LARGE SCALE GENOMIC DNA]</scope>
    <source>
        <strain evidence="7 8">DSM 103870</strain>
    </source>
</reference>
<evidence type="ECO:0000256" key="5">
    <source>
        <dbReference type="SAM" id="Phobius"/>
    </source>
</evidence>
<keyword evidence="7" id="KW-0436">Ligase</keyword>
<feature type="transmembrane region" description="Helical" evidence="5">
    <location>
        <begin position="116"/>
        <end position="137"/>
    </location>
</feature>
<keyword evidence="2 5" id="KW-0812">Transmembrane</keyword>
<dbReference type="RefSeq" id="WP_166948478.1">
    <property type="nucleotide sequence ID" value="NZ_JAASQI010000001.1"/>
</dbReference>
<evidence type="ECO:0000313" key="8">
    <source>
        <dbReference type="Proteomes" id="UP001429580"/>
    </source>
</evidence>
<evidence type="ECO:0000313" key="7">
    <source>
        <dbReference type="EMBL" id="NIJ56752.1"/>
    </source>
</evidence>
<feature type="transmembrane region" description="Helical" evidence="5">
    <location>
        <begin position="346"/>
        <end position="368"/>
    </location>
</feature>
<dbReference type="PANTHER" id="PTHR37422">
    <property type="entry name" value="TEICHURONIC ACID BIOSYNTHESIS PROTEIN TUAE"/>
    <property type="match status" value="1"/>
</dbReference>
<feature type="transmembrane region" description="Helical" evidence="5">
    <location>
        <begin position="149"/>
        <end position="167"/>
    </location>
</feature>
<sequence>MPFSSRPLLDRAALSLLAILPLAMALANRSAAAILAVAGVLALLARITSGGRLTLPPPAPAAAALTFIAWAAVSLAWSHAPATSLFVAAEAGLPFLGGVLLLISLPRDIPAAFVRWAAIAFAAACVLIVAELAAGLAPREALGLRAQSFIFNRPVMTLLLIFWPLAIQMKRLGWGRWALALGALLIVTVERATSGAAMLGLLLALPAFLVASWSRRTGLLLAGAMLAGCLVIAPFKGVLLERILPPSLIARLESVHAADRIEIWQDFAAIVQRRPLTGAGFGVSAKMAEAPAAAEIPPERGRLLAAGHPHDGFLQIWAELGLVGALLAALNGFFILRAIARLPHDMIAAAAASTIAAAAVVSVFHGAWQGWWIGLLMATAFWCSRETRRES</sequence>
<proteinExistence type="predicted"/>
<evidence type="ECO:0000256" key="1">
    <source>
        <dbReference type="ARBA" id="ARBA00004141"/>
    </source>
</evidence>
<feature type="transmembrane region" description="Helical" evidence="5">
    <location>
        <begin position="85"/>
        <end position="104"/>
    </location>
</feature>
<organism evidence="7 8">
    <name type="scientific">Pseudochelatococcus lubricantis</name>
    <dbReference type="NCBI Taxonomy" id="1538102"/>
    <lineage>
        <taxon>Bacteria</taxon>
        <taxon>Pseudomonadati</taxon>
        <taxon>Pseudomonadota</taxon>
        <taxon>Alphaproteobacteria</taxon>
        <taxon>Hyphomicrobiales</taxon>
        <taxon>Chelatococcaceae</taxon>
        <taxon>Pseudochelatococcus</taxon>
    </lineage>
</organism>
<gene>
    <name evidence="7" type="ORF">FHS82_000565</name>
</gene>
<comment type="subcellular location">
    <subcellularLocation>
        <location evidence="1">Membrane</location>
        <topology evidence="1">Multi-pass membrane protein</topology>
    </subcellularLocation>
</comment>
<feature type="domain" description="O-antigen ligase-related" evidence="6">
    <location>
        <begin position="183"/>
        <end position="328"/>
    </location>
</feature>
<protein>
    <submittedName>
        <fullName evidence="7">O-antigen ligase</fullName>
    </submittedName>
</protein>
<evidence type="ECO:0000256" key="2">
    <source>
        <dbReference type="ARBA" id="ARBA00022692"/>
    </source>
</evidence>
<evidence type="ECO:0000256" key="4">
    <source>
        <dbReference type="ARBA" id="ARBA00023136"/>
    </source>
</evidence>
<keyword evidence="4 5" id="KW-0472">Membrane</keyword>
<dbReference type="GO" id="GO:0016874">
    <property type="term" value="F:ligase activity"/>
    <property type="evidence" value="ECO:0007669"/>
    <property type="project" value="UniProtKB-KW"/>
</dbReference>
<dbReference type="Proteomes" id="UP001429580">
    <property type="component" value="Unassembled WGS sequence"/>
</dbReference>
<dbReference type="InterPro" id="IPR051533">
    <property type="entry name" value="WaaL-like"/>
</dbReference>
<evidence type="ECO:0000259" key="6">
    <source>
        <dbReference type="Pfam" id="PF04932"/>
    </source>
</evidence>
<keyword evidence="8" id="KW-1185">Reference proteome</keyword>
<dbReference type="EMBL" id="JAASQI010000001">
    <property type="protein sequence ID" value="NIJ56752.1"/>
    <property type="molecule type" value="Genomic_DNA"/>
</dbReference>
<feature type="transmembrane region" description="Helical" evidence="5">
    <location>
        <begin position="320"/>
        <end position="340"/>
    </location>
</feature>
<accession>A0ABX0UUW5</accession>
<dbReference type="Pfam" id="PF04932">
    <property type="entry name" value="Wzy_C"/>
    <property type="match status" value="1"/>
</dbReference>
<feature type="transmembrane region" description="Helical" evidence="5">
    <location>
        <begin position="219"/>
        <end position="239"/>
    </location>
</feature>
<name>A0ABX0UUW5_9HYPH</name>
<feature type="transmembrane region" description="Helical" evidence="5">
    <location>
        <begin position="196"/>
        <end position="213"/>
    </location>
</feature>
<feature type="transmembrane region" description="Helical" evidence="5">
    <location>
        <begin position="58"/>
        <end position="78"/>
    </location>
</feature>
<keyword evidence="3 5" id="KW-1133">Transmembrane helix</keyword>